<evidence type="ECO:0000256" key="3">
    <source>
        <dbReference type="SAM" id="SignalP"/>
    </source>
</evidence>
<dbReference type="Proteomes" id="UP001152651">
    <property type="component" value="Unassembled WGS sequence"/>
</dbReference>
<comment type="caution">
    <text evidence="5">The sequence shown here is derived from an EMBL/GenBank/DDBJ whole genome shotgun (WGS) entry which is preliminary data.</text>
</comment>
<feature type="domain" description="Choloylglycine hydrolase/NAAA C-terminal" evidence="4">
    <location>
        <begin position="26"/>
        <end position="329"/>
    </location>
</feature>
<reference evidence="5" key="1">
    <citation type="submission" date="2022-05" db="EMBL/GenBank/DDBJ databases">
        <authorList>
            <person name="Blom J."/>
        </authorList>
    </citation>
    <scope>NUCLEOTIDE SEQUENCE</scope>
    <source>
        <strain evidence="5">Type strain: CPO20170097</strain>
    </source>
</reference>
<keyword evidence="6" id="KW-1185">Reference proteome</keyword>
<feature type="signal peptide" evidence="3">
    <location>
        <begin position="1"/>
        <end position="25"/>
    </location>
</feature>
<dbReference type="PANTHER" id="PTHR35527">
    <property type="entry name" value="CHOLOYLGLYCINE HYDROLASE"/>
    <property type="match status" value="1"/>
</dbReference>
<evidence type="ECO:0000313" key="5">
    <source>
        <dbReference type="EMBL" id="CAH6635574.1"/>
    </source>
</evidence>
<dbReference type="InterPro" id="IPR029132">
    <property type="entry name" value="CBAH/NAAA_C"/>
</dbReference>
<dbReference type="RefSeq" id="WP_253896758.1">
    <property type="nucleotide sequence ID" value="NZ_CALSBS010000001.1"/>
</dbReference>
<dbReference type="InterPro" id="IPR052193">
    <property type="entry name" value="Peptidase_C59"/>
</dbReference>
<proteinExistence type="inferred from homology"/>
<dbReference type="Gene3D" id="3.60.60.10">
    <property type="entry name" value="Penicillin V Acylase, Chain A"/>
    <property type="match status" value="1"/>
</dbReference>
<dbReference type="PANTHER" id="PTHR35527:SF2">
    <property type="entry name" value="HYDROLASE"/>
    <property type="match status" value="1"/>
</dbReference>
<evidence type="ECO:0000313" key="6">
    <source>
        <dbReference type="Proteomes" id="UP001152651"/>
    </source>
</evidence>
<accession>A0ABN8T614</accession>
<sequence length="357" mass="39235">MKNQKISAVALGLVLTAGVSVSADACTRAFMNMFPGYMVTARNLDFFGPVDPSLVITPKGIAHNGGDSAKAAHWTTRYGSVVVYADGVFPMDGMNEAGLAGHTLFYMNGSQVQQDNQEKPVLESRAWLSYILDNYATVNDAVEGIRHNVRLAAAKLPVDYATDTKHIAIEDKSGDSAIIEIDNGKVNIYHDKNYRVMTNPPSYDKQLANLARFSHAKRDAIPTGLDADQRLVRASWNLQNLPKPENKNQAQGFVLSVINNVAYPIGIPAESSEQKVIDMYAKYSKKPENNKGIGTYWTTISDLSHQEYHFKSTFAASQVWVDLKQINFSAGQPVKTISGLNDYAQKGWEGNILAQAK</sequence>
<evidence type="ECO:0000256" key="1">
    <source>
        <dbReference type="ARBA" id="ARBA00006625"/>
    </source>
</evidence>
<keyword evidence="3" id="KW-0732">Signal</keyword>
<comment type="similarity">
    <text evidence="1">Belongs to the peptidase C59 family.</text>
</comment>
<gene>
    <name evidence="5" type="ORF">FBBNIHIM_01940</name>
</gene>
<dbReference type="SUPFAM" id="SSF56235">
    <property type="entry name" value="N-terminal nucleophile aminohydrolases (Ntn hydrolases)"/>
    <property type="match status" value="1"/>
</dbReference>
<evidence type="ECO:0000256" key="2">
    <source>
        <dbReference type="ARBA" id="ARBA00022801"/>
    </source>
</evidence>
<dbReference type="Pfam" id="PF02275">
    <property type="entry name" value="CBAH"/>
    <property type="match status" value="1"/>
</dbReference>
<dbReference type="InterPro" id="IPR029055">
    <property type="entry name" value="Ntn_hydrolases_N"/>
</dbReference>
<organism evidence="5 6">
    <name type="scientific">Pseudocitrobacter vendiensis</name>
    <dbReference type="NCBI Taxonomy" id="2488306"/>
    <lineage>
        <taxon>Bacteria</taxon>
        <taxon>Pseudomonadati</taxon>
        <taxon>Pseudomonadota</taxon>
        <taxon>Gammaproteobacteria</taxon>
        <taxon>Enterobacterales</taxon>
        <taxon>Enterobacteriaceae</taxon>
        <taxon>Pseudocitrobacter</taxon>
    </lineage>
</organism>
<dbReference type="EMBL" id="CALSBS010000001">
    <property type="protein sequence ID" value="CAH6635574.1"/>
    <property type="molecule type" value="Genomic_DNA"/>
</dbReference>
<evidence type="ECO:0000259" key="4">
    <source>
        <dbReference type="Pfam" id="PF02275"/>
    </source>
</evidence>
<keyword evidence="2" id="KW-0378">Hydrolase</keyword>
<feature type="chain" id="PRO_5045862662" evidence="3">
    <location>
        <begin position="26"/>
        <end position="357"/>
    </location>
</feature>
<protein>
    <submittedName>
        <fullName evidence="5">Penicillin V acylase-like amidase</fullName>
    </submittedName>
</protein>
<name>A0ABN8T614_9ENTR</name>